<organism evidence="1 2">
    <name type="scientific">Puccinia coronata f. sp. avenae</name>
    <dbReference type="NCBI Taxonomy" id="200324"/>
    <lineage>
        <taxon>Eukaryota</taxon>
        <taxon>Fungi</taxon>
        <taxon>Dikarya</taxon>
        <taxon>Basidiomycota</taxon>
        <taxon>Pucciniomycotina</taxon>
        <taxon>Pucciniomycetes</taxon>
        <taxon>Pucciniales</taxon>
        <taxon>Pucciniaceae</taxon>
        <taxon>Puccinia</taxon>
    </lineage>
</organism>
<protein>
    <submittedName>
        <fullName evidence="1">Uncharacterized protein</fullName>
    </submittedName>
</protein>
<keyword evidence="2" id="KW-1185">Reference proteome</keyword>
<proteinExistence type="predicted"/>
<dbReference type="EMBL" id="PGCJ01000039">
    <property type="protein sequence ID" value="PLW54900.1"/>
    <property type="molecule type" value="Genomic_DNA"/>
</dbReference>
<evidence type="ECO:0000313" key="1">
    <source>
        <dbReference type="EMBL" id="PLW54900.1"/>
    </source>
</evidence>
<sequence length="88" mass="10130">MDLRAQFRAVFVPSHQISQPQCLVEWYSVGRDPSLLFRSACPHHSYSFDFGFSNKKSRSFRCDWLHAVIAYIDSAIQSKLPPLSSRPL</sequence>
<accession>A0A2N5VY36</accession>
<reference evidence="1 2" key="1">
    <citation type="submission" date="2017-11" db="EMBL/GenBank/DDBJ databases">
        <title>De novo assembly and phasing of dikaryotic genomes from two isolates of Puccinia coronata f. sp. avenae, the causal agent of oat crown rust.</title>
        <authorList>
            <person name="Miller M.E."/>
            <person name="Zhang Y."/>
            <person name="Omidvar V."/>
            <person name="Sperschneider J."/>
            <person name="Schwessinger B."/>
            <person name="Raley C."/>
            <person name="Palmer J.M."/>
            <person name="Garnica D."/>
            <person name="Upadhyaya N."/>
            <person name="Rathjen J."/>
            <person name="Taylor J.M."/>
            <person name="Park R.F."/>
            <person name="Dodds P.N."/>
            <person name="Hirsch C.D."/>
            <person name="Kianian S.F."/>
            <person name="Figueroa M."/>
        </authorList>
    </citation>
    <scope>NUCLEOTIDE SEQUENCE [LARGE SCALE GENOMIC DNA]</scope>
    <source>
        <strain evidence="1">12NC29</strain>
    </source>
</reference>
<comment type="caution">
    <text evidence="1">The sequence shown here is derived from an EMBL/GenBank/DDBJ whole genome shotgun (WGS) entry which is preliminary data.</text>
</comment>
<name>A0A2N5VY36_9BASI</name>
<gene>
    <name evidence="1" type="ORF">PCANC_05907</name>
</gene>
<dbReference type="AlphaFoldDB" id="A0A2N5VY36"/>
<evidence type="ECO:0000313" key="2">
    <source>
        <dbReference type="Proteomes" id="UP000235388"/>
    </source>
</evidence>
<dbReference type="Proteomes" id="UP000235388">
    <property type="component" value="Unassembled WGS sequence"/>
</dbReference>